<dbReference type="EMBL" id="JACVVD010000012">
    <property type="protein sequence ID" value="MBD0383635.1"/>
    <property type="molecule type" value="Genomic_DNA"/>
</dbReference>
<evidence type="ECO:0000313" key="2">
    <source>
        <dbReference type="Proteomes" id="UP000650466"/>
    </source>
</evidence>
<dbReference type="RefSeq" id="WP_188177424.1">
    <property type="nucleotide sequence ID" value="NZ_JACVVD010000012.1"/>
</dbReference>
<organism evidence="1 2">
    <name type="scientific">Paenibacillus sedimenti</name>
    <dbReference type="NCBI Taxonomy" id="2770274"/>
    <lineage>
        <taxon>Bacteria</taxon>
        <taxon>Bacillati</taxon>
        <taxon>Bacillota</taxon>
        <taxon>Bacilli</taxon>
        <taxon>Bacillales</taxon>
        <taxon>Paenibacillaceae</taxon>
        <taxon>Paenibacillus</taxon>
    </lineage>
</organism>
<keyword evidence="2" id="KW-1185">Reference proteome</keyword>
<dbReference type="Proteomes" id="UP000650466">
    <property type="component" value="Unassembled WGS sequence"/>
</dbReference>
<name>A0A926QLH9_9BACL</name>
<accession>A0A926QLH9</accession>
<protein>
    <submittedName>
        <fullName evidence="1">Uncharacterized protein</fullName>
    </submittedName>
</protein>
<evidence type="ECO:0000313" key="1">
    <source>
        <dbReference type="EMBL" id="MBD0383635.1"/>
    </source>
</evidence>
<sequence length="220" mass="26215">MQLSVWKQWFHKRKQSDSTGSSLLTKEIASAIPEEILDVIRRFFRTYHHFRGARSLQTDTFIKEVFYATYQDPRDQRSIDEMETYIHQKNVMRLRLKTYEIDEFLRLSEDVCMIGVTREYSNQHRNRVLYFMIKEEGAWRFHHIARSHHGTVIDKFQVKEQVGFVIGNEKAALLFMTHAQSSDASTYMTGDYVHVEGYLEVEHQASGQLYYRIVRINRVH</sequence>
<gene>
    <name evidence="1" type="ORF">ICC18_26515</name>
</gene>
<dbReference type="AlphaFoldDB" id="A0A926QLH9"/>
<comment type="caution">
    <text evidence="1">The sequence shown here is derived from an EMBL/GenBank/DDBJ whole genome shotgun (WGS) entry which is preliminary data.</text>
</comment>
<proteinExistence type="predicted"/>
<reference evidence="1" key="1">
    <citation type="submission" date="2020-09" db="EMBL/GenBank/DDBJ databases">
        <title>Draft Genome Sequence of Paenibacillus sp. WST5.</title>
        <authorList>
            <person name="Bao Z."/>
        </authorList>
    </citation>
    <scope>NUCLEOTIDE SEQUENCE</scope>
    <source>
        <strain evidence="1">WST5</strain>
    </source>
</reference>